<sequence>MQRITIVALILSIAAVPGSADLMNPVYLTGTLAHELGHALVEAEYYGGIDEVQLDVFPPKILFHCRDGKCIDIHAEPPIGFVTRGPYDPGTPEEELRKRHKEAMLLYIEDPARFFDNVSREDAEVTMAGPVVGALISAALSPLDPQGAFDSAWDNLLNLMPVEIHGALTDGKIAWEALIRGRYPVERYLIELGLVTLSVLVTAAQCPRYALETIESDFVLTLELAPIALLDDLSKAVLGNLLGLAVKLREPFFVPGIWVGWNLSLLGPDHRKWLFALLDALGWTLVIPWLDMPWKLYAIILKLIDATADLDPGYPSLGSYLGRLKVPFIVFLLVSLLQCHPFLEDSKGIIIMEGSRLRRNGPA</sequence>
<dbReference type="GeneID" id="1476907"/>
<reference evidence="1" key="1">
    <citation type="journal article" date="2020" name="bioRxiv">
        <title>A rank-normalized archaeal taxonomy based on genome phylogeny resolves widespread incomplete and uneven classifications.</title>
        <authorList>
            <person name="Rinke C."/>
            <person name="Chuvochina M."/>
            <person name="Mussig A.J."/>
            <person name="Chaumeil P.-A."/>
            <person name="Waite D.W."/>
            <person name="Whitman W.B."/>
            <person name="Parks D.H."/>
            <person name="Hugenholtz P."/>
        </authorList>
    </citation>
    <scope>NUCLEOTIDE SEQUENCE</scope>
    <source>
        <strain evidence="1">UBA8853</strain>
    </source>
</reference>
<dbReference type="AlphaFoldDB" id="A0A832WKA5"/>
<organism evidence="1 2">
    <name type="scientific">Methanopyrus kandleri</name>
    <dbReference type="NCBI Taxonomy" id="2320"/>
    <lineage>
        <taxon>Archaea</taxon>
        <taxon>Methanobacteriati</taxon>
        <taxon>Methanobacteriota</taxon>
        <taxon>Methanomada group</taxon>
        <taxon>Methanopyri</taxon>
        <taxon>Methanopyrales</taxon>
        <taxon>Methanopyraceae</taxon>
        <taxon>Methanopyrus</taxon>
    </lineage>
</organism>
<dbReference type="Proteomes" id="UP000619545">
    <property type="component" value="Unassembled WGS sequence"/>
</dbReference>
<dbReference type="RefSeq" id="WP_011019175.1">
    <property type="nucleotide sequence ID" value="NZ_DUJS01000002.1"/>
</dbReference>
<protein>
    <submittedName>
        <fullName evidence="1">Uncharacterized protein</fullName>
    </submittedName>
</protein>
<accession>A0A832WKA5</accession>
<comment type="caution">
    <text evidence="1">The sequence shown here is derived from an EMBL/GenBank/DDBJ whole genome shotgun (WGS) entry which is preliminary data.</text>
</comment>
<proteinExistence type="predicted"/>
<evidence type="ECO:0000313" key="1">
    <source>
        <dbReference type="EMBL" id="HII69965.1"/>
    </source>
</evidence>
<evidence type="ECO:0000313" key="2">
    <source>
        <dbReference type="Proteomes" id="UP000619545"/>
    </source>
</evidence>
<dbReference type="EMBL" id="DUJS01000002">
    <property type="protein sequence ID" value="HII69965.1"/>
    <property type="molecule type" value="Genomic_DNA"/>
</dbReference>
<name>A0A832WKA5_9EURY</name>
<gene>
    <name evidence="1" type="ORF">HA336_01870</name>
</gene>